<dbReference type="InterPro" id="IPR001544">
    <property type="entry name" value="Aminotrans_IV"/>
</dbReference>
<dbReference type="AlphaFoldDB" id="A0A6G1S5M1"/>
<accession>A0A6G1S5M1</accession>
<comment type="catalytic activity">
    <reaction evidence="10">
        <text>L-isoleucine + 2-oxoglutarate = (S)-3-methyl-2-oxopentanoate + L-glutamate</text>
        <dbReference type="Rhea" id="RHEA:24801"/>
        <dbReference type="ChEBI" id="CHEBI:16810"/>
        <dbReference type="ChEBI" id="CHEBI:29985"/>
        <dbReference type="ChEBI" id="CHEBI:35146"/>
        <dbReference type="ChEBI" id="CHEBI:58045"/>
        <dbReference type="EC" id="2.6.1.42"/>
    </reaction>
</comment>
<dbReference type="GO" id="GO:0009098">
    <property type="term" value="P:L-leucine biosynthetic process"/>
    <property type="evidence" value="ECO:0007669"/>
    <property type="project" value="TreeGrafter"/>
</dbReference>
<organism evidence="12">
    <name type="scientific">Aceria tosichella</name>
    <name type="common">wheat curl mite</name>
    <dbReference type="NCBI Taxonomy" id="561515"/>
    <lineage>
        <taxon>Eukaryota</taxon>
        <taxon>Metazoa</taxon>
        <taxon>Ecdysozoa</taxon>
        <taxon>Arthropoda</taxon>
        <taxon>Chelicerata</taxon>
        <taxon>Arachnida</taxon>
        <taxon>Acari</taxon>
        <taxon>Acariformes</taxon>
        <taxon>Trombidiformes</taxon>
        <taxon>Prostigmata</taxon>
        <taxon>Eupodina</taxon>
        <taxon>Eriophyoidea</taxon>
        <taxon>Eriophyidae</taxon>
        <taxon>Eriophyinae</taxon>
        <taxon>Aceriini</taxon>
        <taxon>Aceria</taxon>
    </lineage>
</organism>
<dbReference type="InterPro" id="IPR043131">
    <property type="entry name" value="BCAT-like_N"/>
</dbReference>
<dbReference type="CDD" id="cd01557">
    <property type="entry name" value="BCAT_beta_family"/>
    <property type="match status" value="1"/>
</dbReference>
<dbReference type="InterPro" id="IPR001753">
    <property type="entry name" value="Enoyl-CoA_hydra/iso"/>
</dbReference>
<keyword evidence="6 9" id="KW-0663">Pyridoxal phosphate</keyword>
<dbReference type="NCBIfam" id="TIGR01123">
    <property type="entry name" value="ilvE_II"/>
    <property type="match status" value="1"/>
</dbReference>
<dbReference type="InterPro" id="IPR033939">
    <property type="entry name" value="BCAT_family"/>
</dbReference>
<proteinExistence type="inferred from homology"/>
<evidence type="ECO:0000256" key="6">
    <source>
        <dbReference type="ARBA" id="ARBA00022898"/>
    </source>
</evidence>
<dbReference type="InterPro" id="IPR018300">
    <property type="entry name" value="Aminotrans_IV_CS"/>
</dbReference>
<dbReference type="FunFam" id="3.20.10.10:FF:000004">
    <property type="entry name" value="Branched-chain-amino-acid aminotransferase"/>
    <property type="match status" value="1"/>
</dbReference>
<keyword evidence="7 10" id="KW-0100">Branched-chain amino acid biosynthesis</keyword>
<reference evidence="12" key="1">
    <citation type="submission" date="2018-10" db="EMBL/GenBank/DDBJ databases">
        <title>Transcriptome assembly of Aceria tosichella (Wheat curl mite) Type 2.</title>
        <authorList>
            <person name="Scully E.D."/>
            <person name="Geib S.M."/>
            <person name="Palmer N.A."/>
            <person name="Gupta A.K."/>
            <person name="Sarath G."/>
            <person name="Tatineni S."/>
        </authorList>
    </citation>
    <scope>NUCLEOTIDE SEQUENCE</scope>
    <source>
        <strain evidence="12">LincolnNE</strain>
    </source>
</reference>
<evidence type="ECO:0000313" key="12">
    <source>
        <dbReference type="EMBL" id="MDE45521.1"/>
    </source>
</evidence>
<dbReference type="PROSITE" id="PS00166">
    <property type="entry name" value="ENOYL_COA_HYDRATASE"/>
    <property type="match status" value="1"/>
</dbReference>
<comment type="catalytic activity">
    <reaction evidence="10">
        <text>L-valine + 2-oxoglutarate = 3-methyl-2-oxobutanoate + L-glutamate</text>
        <dbReference type="Rhea" id="RHEA:24813"/>
        <dbReference type="ChEBI" id="CHEBI:11851"/>
        <dbReference type="ChEBI" id="CHEBI:16810"/>
        <dbReference type="ChEBI" id="CHEBI:29985"/>
        <dbReference type="ChEBI" id="CHEBI:57762"/>
        <dbReference type="EC" id="2.6.1.42"/>
    </reaction>
</comment>
<dbReference type="InterPro" id="IPR029045">
    <property type="entry name" value="ClpP/crotonase-like_dom_sf"/>
</dbReference>
<comment type="similarity">
    <text evidence="2 10">Belongs to the class-IV pyridoxal-phosphate-dependent aminotransferase family.</text>
</comment>
<dbReference type="PROSITE" id="PS00770">
    <property type="entry name" value="AA_TRANSFER_CLASS_4"/>
    <property type="match status" value="1"/>
</dbReference>
<evidence type="ECO:0000256" key="2">
    <source>
        <dbReference type="ARBA" id="ARBA00009320"/>
    </source>
</evidence>
<evidence type="ECO:0000256" key="10">
    <source>
        <dbReference type="RuleBase" id="RU004517"/>
    </source>
</evidence>
<dbReference type="FunFam" id="3.30.470.10:FF:000002">
    <property type="entry name" value="Branched-chain-amino-acid aminotransferase"/>
    <property type="match status" value="1"/>
</dbReference>
<dbReference type="Pfam" id="PF00378">
    <property type="entry name" value="ECH_1"/>
    <property type="match status" value="1"/>
</dbReference>
<dbReference type="Gene3D" id="3.30.470.10">
    <property type="match status" value="1"/>
</dbReference>
<evidence type="ECO:0000256" key="5">
    <source>
        <dbReference type="ARBA" id="ARBA00022679"/>
    </source>
</evidence>
<dbReference type="EMBL" id="GGYP01000750">
    <property type="protein sequence ID" value="MDE45521.1"/>
    <property type="molecule type" value="Transcribed_RNA"/>
</dbReference>
<sequence>MNLLYLCLTSKPLLSIKKQSAHYIRCSLQTSERMTISVDIRYHFTTNHRPYSQQAIYLNNNPQRILNSRADRLILGSTFSSQPTKQPDPSALAIKMTNKPRYLSSSTRDCSMTIDGGLKTSSQQSNKRSTNYASTKHLSNTNHPNSPQIQPCRLPDEVNVKTIANVQKSVAPVEPSREHIENIRQILKYRYAKVNDEQEVTLEKDHASGIGIIRIKSAAKNGISPRMMCDLLDTIDELYSWPQGKGVLIYGHNGFFCSGGDLISVRELANYEDGLKLATLMQYNLTRLQSLPMITLSLIQGSALGGGAELAVTTDLRLMTKSSRLGYVDCRAGSVAAWGGGSRLVQLIGSSRAVELMSSGRLVEADEALSFGLINSIIDDSNLNDEQILAEAKKYLSSHLIGADPAIVAIKSLVNGARTLPLEQIVRQPAYYEPGDSFRASDLVTLPCSPAEMKPKPSIDQLLFGHFFTDHMFQVEWDHERGWSTPLITKVHNLEVHPGSKVLHYAVQAFEGAKAFRGFDNRIRFFRLDANIKRLLRSSRRLALPDFDELELMRCIHKLVHLDQDWIPELTSGSPLTSLYIRPTIMGIEPSLGVASSRKSLLYVLLSPVGPYFKTGFKPVTLYTDPDFVRAWPGGAGHAKLGANYAPTIMLQKQAEKLGLQQVLWLYDTDMKLTEVGTMNIFVSIKNPQTGKIHLVTPPLTDGIILPGITRDSIIKIARQWDDVVVEERYVTIGELQQLIHEERLIEVFGSGTACIVCPINGIQMKDGTKIKIPFTDVTKENNDEFIQEKGTFLTKRVLKAITDIQYGRIPHPWAQELIEQ</sequence>
<dbReference type="Gene3D" id="3.90.226.10">
    <property type="entry name" value="2-enoyl-CoA Hydratase, Chain A, domain 1"/>
    <property type="match status" value="1"/>
</dbReference>
<feature type="compositionally biased region" description="Polar residues" evidence="11">
    <location>
        <begin position="119"/>
        <end position="149"/>
    </location>
</feature>
<protein>
    <recommendedName>
        <fullName evidence="10">Branched-chain-amino-acid aminotransferase</fullName>
        <ecNumber evidence="10">2.6.1.42</ecNumber>
    </recommendedName>
</protein>
<evidence type="ECO:0000256" key="1">
    <source>
        <dbReference type="ARBA" id="ARBA00001933"/>
    </source>
</evidence>
<comment type="cofactor">
    <cofactor evidence="1 9">
        <name>pyridoxal 5'-phosphate</name>
        <dbReference type="ChEBI" id="CHEBI:597326"/>
    </cofactor>
</comment>
<dbReference type="GO" id="GO:0004084">
    <property type="term" value="F:branched-chain-amino-acid transaminase activity"/>
    <property type="evidence" value="ECO:0007669"/>
    <property type="project" value="UniProtKB-EC"/>
</dbReference>
<dbReference type="InterPro" id="IPR018376">
    <property type="entry name" value="Enoyl-CoA_hyd/isom_CS"/>
</dbReference>
<evidence type="ECO:0000256" key="3">
    <source>
        <dbReference type="ARBA" id="ARBA00022576"/>
    </source>
</evidence>
<evidence type="ECO:0000256" key="8">
    <source>
        <dbReference type="RuleBase" id="RU003707"/>
    </source>
</evidence>
<evidence type="ECO:0000256" key="7">
    <source>
        <dbReference type="ARBA" id="ARBA00023304"/>
    </source>
</evidence>
<dbReference type="EC" id="2.6.1.42" evidence="10"/>
<dbReference type="GO" id="GO:0009099">
    <property type="term" value="P:L-valine biosynthetic process"/>
    <property type="evidence" value="ECO:0007669"/>
    <property type="project" value="TreeGrafter"/>
</dbReference>
<keyword evidence="4 10" id="KW-0028">Amino-acid biosynthesis</keyword>
<dbReference type="Gene3D" id="3.20.10.10">
    <property type="entry name" value="D-amino Acid Aminotransferase, subunit A, domain 2"/>
    <property type="match status" value="1"/>
</dbReference>
<keyword evidence="5 10" id="KW-0808">Transferase</keyword>
<dbReference type="GO" id="GO:0005739">
    <property type="term" value="C:mitochondrion"/>
    <property type="evidence" value="ECO:0007669"/>
    <property type="project" value="TreeGrafter"/>
</dbReference>
<comment type="similarity">
    <text evidence="8">Belongs to the enoyl-CoA hydratase/isomerase family.</text>
</comment>
<evidence type="ECO:0000256" key="9">
    <source>
        <dbReference type="RuleBase" id="RU004516"/>
    </source>
</evidence>
<gene>
    <name evidence="12" type="primary">Bcat1</name>
    <name evidence="12" type="ORF">g.10623</name>
</gene>
<evidence type="ECO:0000256" key="4">
    <source>
        <dbReference type="ARBA" id="ARBA00022605"/>
    </source>
</evidence>
<keyword evidence="3 10" id="KW-0032">Aminotransferase</keyword>
<dbReference type="PANTHER" id="PTHR11825">
    <property type="entry name" value="SUBGROUP IIII AMINOTRANSFERASE"/>
    <property type="match status" value="1"/>
</dbReference>
<evidence type="ECO:0000256" key="11">
    <source>
        <dbReference type="SAM" id="MobiDB-lite"/>
    </source>
</evidence>
<comment type="catalytic activity">
    <reaction evidence="10">
        <text>L-leucine + 2-oxoglutarate = 4-methyl-2-oxopentanoate + L-glutamate</text>
        <dbReference type="Rhea" id="RHEA:18321"/>
        <dbReference type="ChEBI" id="CHEBI:16810"/>
        <dbReference type="ChEBI" id="CHEBI:17865"/>
        <dbReference type="ChEBI" id="CHEBI:29985"/>
        <dbReference type="ChEBI" id="CHEBI:57427"/>
        <dbReference type="EC" id="2.6.1.42"/>
    </reaction>
</comment>
<dbReference type="Pfam" id="PF01063">
    <property type="entry name" value="Aminotran_4"/>
    <property type="match status" value="1"/>
</dbReference>
<name>A0A6G1S5M1_9ACAR</name>
<dbReference type="InterPro" id="IPR036038">
    <property type="entry name" value="Aminotransferase-like"/>
</dbReference>
<dbReference type="NCBIfam" id="NF009897">
    <property type="entry name" value="PRK13357.1"/>
    <property type="match status" value="1"/>
</dbReference>
<dbReference type="SUPFAM" id="SSF56752">
    <property type="entry name" value="D-aminoacid aminotransferase-like PLP-dependent enzymes"/>
    <property type="match status" value="1"/>
</dbReference>
<dbReference type="SUPFAM" id="SSF52096">
    <property type="entry name" value="ClpP/crotonase"/>
    <property type="match status" value="1"/>
</dbReference>
<dbReference type="InterPro" id="IPR005786">
    <property type="entry name" value="B_amino_transII"/>
</dbReference>
<dbReference type="PANTHER" id="PTHR11825:SF44">
    <property type="entry name" value="BRANCHED-CHAIN-AMINO-ACID AMINOTRANSFERASE"/>
    <property type="match status" value="1"/>
</dbReference>
<feature type="region of interest" description="Disordered" evidence="11">
    <location>
        <begin position="103"/>
        <end position="152"/>
    </location>
</feature>
<dbReference type="CDD" id="cd06558">
    <property type="entry name" value="crotonase-like"/>
    <property type="match status" value="1"/>
</dbReference>
<dbReference type="InterPro" id="IPR043132">
    <property type="entry name" value="BCAT-like_C"/>
</dbReference>